<feature type="transmembrane region" description="Helical" evidence="7">
    <location>
        <begin position="96"/>
        <end position="118"/>
    </location>
</feature>
<feature type="transmembrane region" description="Helical" evidence="7">
    <location>
        <begin position="189"/>
        <end position="208"/>
    </location>
</feature>
<organism evidence="8 9">
    <name type="scientific">Lachancea fermentati</name>
    <name type="common">Zygosaccharomyces fermentati</name>
    <dbReference type="NCBI Taxonomy" id="4955"/>
    <lineage>
        <taxon>Eukaryota</taxon>
        <taxon>Fungi</taxon>
        <taxon>Dikarya</taxon>
        <taxon>Ascomycota</taxon>
        <taxon>Saccharomycotina</taxon>
        <taxon>Saccharomycetes</taxon>
        <taxon>Saccharomycetales</taxon>
        <taxon>Saccharomycetaceae</taxon>
        <taxon>Lachancea</taxon>
    </lineage>
</organism>
<evidence type="ECO:0000256" key="3">
    <source>
        <dbReference type="ARBA" id="ARBA00022692"/>
    </source>
</evidence>
<comment type="similarity">
    <text evidence="6">Belongs to the major facilitator superfamily. Allantoate permease family.</text>
</comment>
<keyword evidence="2" id="KW-0813">Transport</keyword>
<proteinExistence type="inferred from homology"/>
<feature type="transmembrane region" description="Helical" evidence="7">
    <location>
        <begin position="332"/>
        <end position="348"/>
    </location>
</feature>
<evidence type="ECO:0000256" key="1">
    <source>
        <dbReference type="ARBA" id="ARBA00004141"/>
    </source>
</evidence>
<dbReference type="InterPro" id="IPR011701">
    <property type="entry name" value="MFS"/>
</dbReference>
<dbReference type="GO" id="GO:0016020">
    <property type="term" value="C:membrane"/>
    <property type="evidence" value="ECO:0007669"/>
    <property type="project" value="UniProtKB-SubCell"/>
</dbReference>
<dbReference type="AlphaFoldDB" id="A0A1G4MJC4"/>
<reference evidence="8 9" key="1">
    <citation type="submission" date="2016-03" db="EMBL/GenBank/DDBJ databases">
        <authorList>
            <person name="Devillers H."/>
        </authorList>
    </citation>
    <scope>NUCLEOTIDE SEQUENCE [LARGE SCALE GENOMIC DNA]</scope>
    <source>
        <strain evidence="8">CBS 6772</strain>
    </source>
</reference>
<feature type="transmembrane region" description="Helical" evidence="7">
    <location>
        <begin position="440"/>
        <end position="461"/>
    </location>
</feature>
<keyword evidence="9" id="KW-1185">Reference proteome</keyword>
<evidence type="ECO:0000256" key="6">
    <source>
        <dbReference type="ARBA" id="ARBA00037968"/>
    </source>
</evidence>
<evidence type="ECO:0000256" key="7">
    <source>
        <dbReference type="SAM" id="Phobius"/>
    </source>
</evidence>
<dbReference type="InterPro" id="IPR036259">
    <property type="entry name" value="MFS_trans_sf"/>
</dbReference>
<accession>A0A1G4MJC4</accession>
<sequence length="500" mass="56718">MENSEKIDVKSSPIVECNDVGAESMDDKQKGHIEDILYLETITFTEAEEREVVKKIDRFLLPFMCAIFFSQYLDKQSLTYASVFDLKTDLKMAGHDYSWCTTMFYLGQLGANFVFMYLMTKIPRAPMTGACVVIWSVCCMCLAAPNTKQGFWVGRLFLGLFEAVVSPACVLITSNWYRKREQPLRTACWISMNALAQIVGSFLMYGIGKTNKSSLADWRLMFLICGIISLVAGVAFYACVPLSAKTAWFLNKREKEIAIKRLFDDSDRVEGTTFNREQLKECLNFDWLFLTSFAFGFLICVPSGTLVFQSLILAGFGYDKFQNMEYGSPSGAVQLMFVWIGVLLVKIFPKERALISILLVCVPLVGNIMLLCLSSSSGWWVIVASWLGSVATCTMTILLSLISSNVRGDTKKSLCSNAFFVGYCVAIIIYPQWWTGTYRGGLIVNVIMWILLDILLIFYRFKVVFENKKRRELIEKNGAEETHVNQDVTDKQDIFHKYVH</sequence>
<dbReference type="Pfam" id="PF07690">
    <property type="entry name" value="MFS_1"/>
    <property type="match status" value="1"/>
</dbReference>
<dbReference type="OMA" id="YCAGCIG"/>
<keyword evidence="3 7" id="KW-0812">Transmembrane</keyword>
<feature type="transmembrane region" description="Helical" evidence="7">
    <location>
        <begin position="220"/>
        <end position="244"/>
    </location>
</feature>
<feature type="transmembrane region" description="Helical" evidence="7">
    <location>
        <begin position="355"/>
        <end position="373"/>
    </location>
</feature>
<evidence type="ECO:0000313" key="8">
    <source>
        <dbReference type="EMBL" id="SCW03849.1"/>
    </source>
</evidence>
<dbReference type="PANTHER" id="PTHR43791:SF103">
    <property type="entry name" value="MAJOR FACILITATOR SUPERFAMILY (MFS) PROFILE DOMAIN-CONTAINING PROTEIN-RELATED"/>
    <property type="match status" value="1"/>
</dbReference>
<feature type="transmembrane region" description="Helical" evidence="7">
    <location>
        <begin position="414"/>
        <end position="434"/>
    </location>
</feature>
<dbReference type="PANTHER" id="PTHR43791">
    <property type="entry name" value="PERMEASE-RELATED"/>
    <property type="match status" value="1"/>
</dbReference>
<evidence type="ECO:0000256" key="5">
    <source>
        <dbReference type="ARBA" id="ARBA00023136"/>
    </source>
</evidence>
<feature type="transmembrane region" description="Helical" evidence="7">
    <location>
        <begin position="379"/>
        <end position="402"/>
    </location>
</feature>
<dbReference type="OrthoDB" id="4454541at2759"/>
<evidence type="ECO:0000256" key="4">
    <source>
        <dbReference type="ARBA" id="ARBA00022989"/>
    </source>
</evidence>
<comment type="subcellular location">
    <subcellularLocation>
        <location evidence="1">Membrane</location>
        <topology evidence="1">Multi-pass membrane protein</topology>
    </subcellularLocation>
</comment>
<feature type="transmembrane region" description="Helical" evidence="7">
    <location>
        <begin position="287"/>
        <end position="312"/>
    </location>
</feature>
<dbReference type="SUPFAM" id="SSF103473">
    <property type="entry name" value="MFS general substrate transporter"/>
    <property type="match status" value="1"/>
</dbReference>
<name>A0A1G4MJC4_LACFM</name>
<protein>
    <submittedName>
        <fullName evidence="8">LAFE_0H00364g1_1</fullName>
    </submittedName>
</protein>
<dbReference type="Gene3D" id="1.20.1250.20">
    <property type="entry name" value="MFS general substrate transporter like domains"/>
    <property type="match status" value="1"/>
</dbReference>
<gene>
    <name evidence="8" type="ORF">LAFE_0H00364G</name>
</gene>
<evidence type="ECO:0000256" key="2">
    <source>
        <dbReference type="ARBA" id="ARBA00022448"/>
    </source>
</evidence>
<keyword evidence="5 7" id="KW-0472">Membrane</keyword>
<evidence type="ECO:0000313" key="9">
    <source>
        <dbReference type="Proteomes" id="UP000190831"/>
    </source>
</evidence>
<dbReference type="Proteomes" id="UP000190831">
    <property type="component" value="Chromosome H"/>
</dbReference>
<dbReference type="FunFam" id="1.20.1250.20:FF:000064">
    <property type="entry name" value="MFS allantoate transporter"/>
    <property type="match status" value="1"/>
</dbReference>
<dbReference type="GO" id="GO:0022857">
    <property type="term" value="F:transmembrane transporter activity"/>
    <property type="evidence" value="ECO:0007669"/>
    <property type="project" value="InterPro"/>
</dbReference>
<feature type="transmembrane region" description="Helical" evidence="7">
    <location>
        <begin position="157"/>
        <end position="177"/>
    </location>
</feature>
<dbReference type="EMBL" id="LT598491">
    <property type="protein sequence ID" value="SCW03849.1"/>
    <property type="molecule type" value="Genomic_DNA"/>
</dbReference>
<keyword evidence="4 7" id="KW-1133">Transmembrane helix</keyword>